<dbReference type="EMBL" id="CAKXAJ010026282">
    <property type="protein sequence ID" value="CAH2265485.1"/>
    <property type="molecule type" value="Genomic_DNA"/>
</dbReference>
<evidence type="ECO:0000313" key="2">
    <source>
        <dbReference type="EMBL" id="CAH2265485.1"/>
    </source>
</evidence>
<feature type="region of interest" description="Disordered" evidence="1">
    <location>
        <begin position="1"/>
        <end position="29"/>
    </location>
</feature>
<proteinExistence type="predicted"/>
<dbReference type="AlphaFoldDB" id="A0A8S4SG65"/>
<accession>A0A8S4SG65</accession>
<protein>
    <submittedName>
        <fullName evidence="2">Jg10062 protein</fullName>
    </submittedName>
</protein>
<evidence type="ECO:0000313" key="3">
    <source>
        <dbReference type="Proteomes" id="UP000838756"/>
    </source>
</evidence>
<reference evidence="2" key="1">
    <citation type="submission" date="2022-03" db="EMBL/GenBank/DDBJ databases">
        <authorList>
            <person name="Lindestad O."/>
        </authorList>
    </citation>
    <scope>NUCLEOTIDE SEQUENCE</scope>
</reference>
<evidence type="ECO:0000256" key="1">
    <source>
        <dbReference type="SAM" id="MobiDB-lite"/>
    </source>
</evidence>
<gene>
    <name evidence="2" type="primary">jg10062</name>
    <name evidence="2" type="ORF">PAEG_LOCUS24922</name>
</gene>
<organism evidence="2 3">
    <name type="scientific">Pararge aegeria aegeria</name>
    <dbReference type="NCBI Taxonomy" id="348720"/>
    <lineage>
        <taxon>Eukaryota</taxon>
        <taxon>Metazoa</taxon>
        <taxon>Ecdysozoa</taxon>
        <taxon>Arthropoda</taxon>
        <taxon>Hexapoda</taxon>
        <taxon>Insecta</taxon>
        <taxon>Pterygota</taxon>
        <taxon>Neoptera</taxon>
        <taxon>Endopterygota</taxon>
        <taxon>Lepidoptera</taxon>
        <taxon>Glossata</taxon>
        <taxon>Ditrysia</taxon>
        <taxon>Papilionoidea</taxon>
        <taxon>Nymphalidae</taxon>
        <taxon>Satyrinae</taxon>
        <taxon>Satyrini</taxon>
        <taxon>Parargina</taxon>
        <taxon>Pararge</taxon>
    </lineage>
</organism>
<dbReference type="Proteomes" id="UP000838756">
    <property type="component" value="Unassembled WGS sequence"/>
</dbReference>
<comment type="caution">
    <text evidence="2">The sequence shown here is derived from an EMBL/GenBank/DDBJ whole genome shotgun (WGS) entry which is preliminary data.</text>
</comment>
<keyword evidence="3" id="KW-1185">Reference proteome</keyword>
<name>A0A8S4SG65_9NEOP</name>
<sequence length="86" mass="9602">MKLEDNMTFSKDNMDSLTGPGLGRPTQPAEGMDDCSIFYDDDGEAQCDMKGISLDRFGDIDERSVAPCNFDVWLLTVSYRNFNGGY</sequence>